<dbReference type="Pfam" id="PF13923">
    <property type="entry name" value="zf-C3HC4_2"/>
    <property type="match status" value="1"/>
</dbReference>
<evidence type="ECO:0000256" key="1">
    <source>
        <dbReference type="ARBA" id="ARBA00022723"/>
    </source>
</evidence>
<dbReference type="InterPro" id="IPR017907">
    <property type="entry name" value="Znf_RING_CS"/>
</dbReference>
<dbReference type="InterPro" id="IPR013083">
    <property type="entry name" value="Znf_RING/FYVE/PHD"/>
</dbReference>
<dbReference type="AlphaFoldDB" id="A0A8T0JPN9"/>
<dbReference type="PANTHER" id="PTHR47094:SF1">
    <property type="entry name" value="RING-TYPE E3 UBIQUITIN TRANSFERASE"/>
    <property type="match status" value="1"/>
</dbReference>
<dbReference type="GO" id="GO:0140082">
    <property type="term" value="F:SUMO-ubiquitin ligase activity"/>
    <property type="evidence" value="ECO:0007669"/>
    <property type="project" value="TreeGrafter"/>
</dbReference>
<feature type="region of interest" description="Disordered" evidence="5">
    <location>
        <begin position="127"/>
        <end position="151"/>
    </location>
</feature>
<keyword evidence="3" id="KW-0862">Zinc</keyword>
<dbReference type="EMBL" id="JABFOF010000010">
    <property type="protein sequence ID" value="KAG2377257.1"/>
    <property type="molecule type" value="Genomic_DNA"/>
</dbReference>
<dbReference type="SUPFAM" id="SSF57850">
    <property type="entry name" value="RING/U-box"/>
    <property type="match status" value="1"/>
</dbReference>
<dbReference type="PROSITE" id="PS50089">
    <property type="entry name" value="ZF_RING_2"/>
    <property type="match status" value="1"/>
</dbReference>
<organism evidence="7 8">
    <name type="scientific">Phaseolus angularis</name>
    <name type="common">Azuki bean</name>
    <name type="synonym">Vigna angularis</name>
    <dbReference type="NCBI Taxonomy" id="3914"/>
    <lineage>
        <taxon>Eukaryota</taxon>
        <taxon>Viridiplantae</taxon>
        <taxon>Streptophyta</taxon>
        <taxon>Embryophyta</taxon>
        <taxon>Tracheophyta</taxon>
        <taxon>Spermatophyta</taxon>
        <taxon>Magnoliopsida</taxon>
        <taxon>eudicotyledons</taxon>
        <taxon>Gunneridae</taxon>
        <taxon>Pentapetalae</taxon>
        <taxon>rosids</taxon>
        <taxon>fabids</taxon>
        <taxon>Fabales</taxon>
        <taxon>Fabaceae</taxon>
        <taxon>Papilionoideae</taxon>
        <taxon>50 kb inversion clade</taxon>
        <taxon>NPAAA clade</taxon>
        <taxon>indigoferoid/millettioid clade</taxon>
        <taxon>Phaseoleae</taxon>
        <taxon>Vigna</taxon>
    </lineage>
</organism>
<accession>A0A8T0JPN9</accession>
<dbReference type="GO" id="GO:0006511">
    <property type="term" value="P:ubiquitin-dependent protein catabolic process"/>
    <property type="evidence" value="ECO:0007669"/>
    <property type="project" value="TreeGrafter"/>
</dbReference>
<evidence type="ECO:0000259" key="6">
    <source>
        <dbReference type="PROSITE" id="PS50089"/>
    </source>
</evidence>
<proteinExistence type="predicted"/>
<sequence>MKIPKECVVQSCSSELGLSLSLCFLAHLVELYQTVKMSSRSLRGSRQRKMLQLDLNLVPPLEDNTVQIDVDSNQNDADDDDVVELSPTSFAQTRSNPKRRMKRRSIYDIDDETGELPKEIVIDGKVYRTVETGSSSTEENERKTPEPPKKPPALDCPICMSAFEEPMSTRCGHIFCRCCINTAIAAQGKCPTCRKKVTKNQLIRVFLPSLS</sequence>
<evidence type="ECO:0000313" key="8">
    <source>
        <dbReference type="Proteomes" id="UP000743370"/>
    </source>
</evidence>
<dbReference type="SMART" id="SM00184">
    <property type="entry name" value="RING"/>
    <property type="match status" value="1"/>
</dbReference>
<evidence type="ECO:0000313" key="7">
    <source>
        <dbReference type="EMBL" id="KAG2377257.1"/>
    </source>
</evidence>
<evidence type="ECO:0000256" key="3">
    <source>
        <dbReference type="ARBA" id="ARBA00022833"/>
    </source>
</evidence>
<evidence type="ECO:0000256" key="4">
    <source>
        <dbReference type="PROSITE-ProRule" id="PRU00175"/>
    </source>
</evidence>
<dbReference type="InterPro" id="IPR049627">
    <property type="entry name" value="SLX8"/>
</dbReference>
<dbReference type="GO" id="GO:0033768">
    <property type="term" value="C:SUMO-targeted ubiquitin ligase complex"/>
    <property type="evidence" value="ECO:0007669"/>
    <property type="project" value="TreeGrafter"/>
</dbReference>
<protein>
    <recommendedName>
        <fullName evidence="6">RING-type domain-containing protein</fullName>
    </recommendedName>
</protein>
<gene>
    <name evidence="7" type="ORF">HKW66_Vig0252410</name>
</gene>
<dbReference type="PROSITE" id="PS00518">
    <property type="entry name" value="ZF_RING_1"/>
    <property type="match status" value="1"/>
</dbReference>
<dbReference type="InterPro" id="IPR001841">
    <property type="entry name" value="Znf_RING"/>
</dbReference>
<evidence type="ECO:0000256" key="5">
    <source>
        <dbReference type="SAM" id="MobiDB-lite"/>
    </source>
</evidence>
<dbReference type="Gene3D" id="3.30.40.10">
    <property type="entry name" value="Zinc/RING finger domain, C3HC4 (zinc finger)"/>
    <property type="match status" value="1"/>
</dbReference>
<keyword evidence="2 4" id="KW-0863">Zinc-finger</keyword>
<dbReference type="Proteomes" id="UP000743370">
    <property type="component" value="Unassembled WGS sequence"/>
</dbReference>
<reference evidence="7 8" key="1">
    <citation type="submission" date="2020-05" db="EMBL/GenBank/DDBJ databases">
        <title>Vigna angularis (adzuki bean) Var. LongXiaoDou No. 4 denovo assembly.</title>
        <authorList>
            <person name="Xiang H."/>
        </authorList>
    </citation>
    <scope>NUCLEOTIDE SEQUENCE [LARGE SCALE GENOMIC DNA]</scope>
    <source>
        <tissue evidence="7">Leaf</tissue>
    </source>
</reference>
<keyword evidence="1" id="KW-0479">Metal-binding</keyword>
<name>A0A8T0JPN9_PHAAN</name>
<feature type="compositionally biased region" description="Basic and acidic residues" evidence="5">
    <location>
        <begin position="139"/>
        <end position="149"/>
    </location>
</feature>
<dbReference type="PANTHER" id="PTHR47094">
    <property type="entry name" value="ELFLESS, ISOFORM B"/>
    <property type="match status" value="1"/>
</dbReference>
<feature type="region of interest" description="Disordered" evidence="5">
    <location>
        <begin position="71"/>
        <end position="102"/>
    </location>
</feature>
<feature type="compositionally biased region" description="Polar residues" evidence="5">
    <location>
        <begin position="86"/>
        <end position="95"/>
    </location>
</feature>
<feature type="domain" description="RING-type" evidence="6">
    <location>
        <begin position="156"/>
        <end position="194"/>
    </location>
</feature>
<evidence type="ECO:0000256" key="2">
    <source>
        <dbReference type="ARBA" id="ARBA00022771"/>
    </source>
</evidence>
<dbReference type="GO" id="GO:0032183">
    <property type="term" value="F:SUMO binding"/>
    <property type="evidence" value="ECO:0007669"/>
    <property type="project" value="TreeGrafter"/>
</dbReference>
<comment type="caution">
    <text evidence="7">The sequence shown here is derived from an EMBL/GenBank/DDBJ whole genome shotgun (WGS) entry which is preliminary data.</text>
</comment>
<dbReference type="GO" id="GO:0061630">
    <property type="term" value="F:ubiquitin protein ligase activity"/>
    <property type="evidence" value="ECO:0007669"/>
    <property type="project" value="InterPro"/>
</dbReference>
<dbReference type="GO" id="GO:0008270">
    <property type="term" value="F:zinc ion binding"/>
    <property type="evidence" value="ECO:0007669"/>
    <property type="project" value="UniProtKB-KW"/>
</dbReference>